<evidence type="ECO:0000313" key="2">
    <source>
        <dbReference type="Proteomes" id="UP001055879"/>
    </source>
</evidence>
<sequence>MRAKWSCFNGEVFVGSLQLMRAKWSFYETIPYDRRLFPFLGNKFQTKNPSNQSTPVHPPPSRLHHAPSPLPFSSPVLLRFSAASITLLSFFNLDTMFMTSIGTSNIN</sequence>
<organism evidence="1 2">
    <name type="scientific">Arctium lappa</name>
    <name type="common">Greater burdock</name>
    <name type="synonym">Lappa major</name>
    <dbReference type="NCBI Taxonomy" id="4217"/>
    <lineage>
        <taxon>Eukaryota</taxon>
        <taxon>Viridiplantae</taxon>
        <taxon>Streptophyta</taxon>
        <taxon>Embryophyta</taxon>
        <taxon>Tracheophyta</taxon>
        <taxon>Spermatophyta</taxon>
        <taxon>Magnoliopsida</taxon>
        <taxon>eudicotyledons</taxon>
        <taxon>Gunneridae</taxon>
        <taxon>Pentapetalae</taxon>
        <taxon>asterids</taxon>
        <taxon>campanulids</taxon>
        <taxon>Asterales</taxon>
        <taxon>Asteraceae</taxon>
        <taxon>Carduoideae</taxon>
        <taxon>Cardueae</taxon>
        <taxon>Arctiinae</taxon>
        <taxon>Arctium</taxon>
    </lineage>
</organism>
<keyword evidence="2" id="KW-1185">Reference proteome</keyword>
<reference evidence="2" key="1">
    <citation type="journal article" date="2022" name="Mol. Ecol. Resour.">
        <title>The genomes of chicory, endive, great burdock and yacon provide insights into Asteraceae palaeo-polyploidization history and plant inulin production.</title>
        <authorList>
            <person name="Fan W."/>
            <person name="Wang S."/>
            <person name="Wang H."/>
            <person name="Wang A."/>
            <person name="Jiang F."/>
            <person name="Liu H."/>
            <person name="Zhao H."/>
            <person name="Xu D."/>
            <person name="Zhang Y."/>
        </authorList>
    </citation>
    <scope>NUCLEOTIDE SEQUENCE [LARGE SCALE GENOMIC DNA]</scope>
    <source>
        <strain evidence="2">cv. Niubang</strain>
    </source>
</reference>
<name>A0ACB8Y318_ARCLA</name>
<reference evidence="1 2" key="2">
    <citation type="journal article" date="2022" name="Mol. Ecol. Resour.">
        <title>The genomes of chicory, endive, great burdock and yacon provide insights into Asteraceae paleo-polyploidization history and plant inulin production.</title>
        <authorList>
            <person name="Fan W."/>
            <person name="Wang S."/>
            <person name="Wang H."/>
            <person name="Wang A."/>
            <person name="Jiang F."/>
            <person name="Liu H."/>
            <person name="Zhao H."/>
            <person name="Xu D."/>
            <person name="Zhang Y."/>
        </authorList>
    </citation>
    <scope>NUCLEOTIDE SEQUENCE [LARGE SCALE GENOMIC DNA]</scope>
    <source>
        <strain evidence="2">cv. Niubang</strain>
    </source>
</reference>
<dbReference type="EMBL" id="CM042060">
    <property type="protein sequence ID" value="KAI3677932.1"/>
    <property type="molecule type" value="Genomic_DNA"/>
</dbReference>
<evidence type="ECO:0000313" key="1">
    <source>
        <dbReference type="EMBL" id="KAI3677932.1"/>
    </source>
</evidence>
<gene>
    <name evidence="1" type="ORF">L6452_37206</name>
</gene>
<proteinExistence type="predicted"/>
<protein>
    <submittedName>
        <fullName evidence="1">Uncharacterized protein</fullName>
    </submittedName>
</protein>
<dbReference type="Proteomes" id="UP001055879">
    <property type="component" value="Linkage Group LG14"/>
</dbReference>
<accession>A0ACB8Y318</accession>
<comment type="caution">
    <text evidence="1">The sequence shown here is derived from an EMBL/GenBank/DDBJ whole genome shotgun (WGS) entry which is preliminary data.</text>
</comment>